<dbReference type="Proteomes" id="UP000054935">
    <property type="component" value="Unassembled WGS sequence"/>
</dbReference>
<dbReference type="STRING" id="441103.TRN7648_00193"/>
<accession>A0A0N7LYJ0</accession>
<protein>
    <submittedName>
        <fullName evidence="1">Uncharacterized protein</fullName>
    </submittedName>
</protein>
<proteinExistence type="predicted"/>
<sequence length="199" mass="22711">MGGLGSGRYGFGGRATVEDFRGLDVRRLRRAGAFAYPGLVMGWQWSRAGETISSIKMEARHNALRLFYRTRAWGEDWQDMDYLVHLDRTPCHLGGERLWFLCPARGCGRRVAKLYGGAVYACRSCHGLAYSSQNEDRHSRALRRAEAARVRLGWDTGEWGDRPKGMHAKTFERLARIVEDAEAAMDAETIRFLTRLQRR</sequence>
<reference evidence="1 2" key="1">
    <citation type="submission" date="2015-09" db="EMBL/GenBank/DDBJ databases">
        <authorList>
            <consortium name="Swine Surveillance"/>
        </authorList>
    </citation>
    <scope>NUCLEOTIDE SEQUENCE [LARGE SCALE GENOMIC DNA]</scope>
    <source>
        <strain evidence="1 2">CECT 7648</strain>
    </source>
</reference>
<keyword evidence="2" id="KW-1185">Reference proteome</keyword>
<evidence type="ECO:0000313" key="1">
    <source>
        <dbReference type="EMBL" id="CUH75001.1"/>
    </source>
</evidence>
<dbReference type="AlphaFoldDB" id="A0A0N7LYJ0"/>
<dbReference type="EMBL" id="CYSE01000001">
    <property type="protein sequence ID" value="CUH75001.1"/>
    <property type="molecule type" value="Genomic_DNA"/>
</dbReference>
<name>A0A0N7LYJ0_9RHOB</name>
<organism evidence="1 2">
    <name type="scientific">Tropicibacter naphthalenivorans</name>
    <dbReference type="NCBI Taxonomy" id="441103"/>
    <lineage>
        <taxon>Bacteria</taxon>
        <taxon>Pseudomonadati</taxon>
        <taxon>Pseudomonadota</taxon>
        <taxon>Alphaproteobacteria</taxon>
        <taxon>Rhodobacterales</taxon>
        <taxon>Roseobacteraceae</taxon>
        <taxon>Tropicibacter</taxon>
    </lineage>
</organism>
<gene>
    <name evidence="1" type="ORF">TRN7648_00193</name>
</gene>
<evidence type="ECO:0000313" key="2">
    <source>
        <dbReference type="Proteomes" id="UP000054935"/>
    </source>
</evidence>